<name>A0A5A7R0Q6_STRAF</name>
<evidence type="ECO:0000313" key="1">
    <source>
        <dbReference type="EMBL" id="GER51303.1"/>
    </source>
</evidence>
<reference evidence="2" key="1">
    <citation type="journal article" date="2019" name="Curr. Biol.">
        <title>Genome Sequence of Striga asiatica Provides Insight into the Evolution of Plant Parasitism.</title>
        <authorList>
            <person name="Yoshida S."/>
            <person name="Kim S."/>
            <person name="Wafula E.K."/>
            <person name="Tanskanen J."/>
            <person name="Kim Y.M."/>
            <person name="Honaas L."/>
            <person name="Yang Z."/>
            <person name="Spallek T."/>
            <person name="Conn C.E."/>
            <person name="Ichihashi Y."/>
            <person name="Cheong K."/>
            <person name="Cui S."/>
            <person name="Der J.P."/>
            <person name="Gundlach H."/>
            <person name="Jiao Y."/>
            <person name="Hori C."/>
            <person name="Ishida J.K."/>
            <person name="Kasahara H."/>
            <person name="Kiba T."/>
            <person name="Kim M.S."/>
            <person name="Koo N."/>
            <person name="Laohavisit A."/>
            <person name="Lee Y.H."/>
            <person name="Lumba S."/>
            <person name="McCourt P."/>
            <person name="Mortimer J.C."/>
            <person name="Mutuku J.M."/>
            <person name="Nomura T."/>
            <person name="Sasaki-Sekimoto Y."/>
            <person name="Seto Y."/>
            <person name="Wang Y."/>
            <person name="Wakatake T."/>
            <person name="Sakakibara H."/>
            <person name="Demura T."/>
            <person name="Yamaguchi S."/>
            <person name="Yoneyama K."/>
            <person name="Manabe R.I."/>
            <person name="Nelson D.C."/>
            <person name="Schulman A.H."/>
            <person name="Timko M.P."/>
            <person name="dePamphilis C.W."/>
            <person name="Choi D."/>
            <person name="Shirasu K."/>
        </authorList>
    </citation>
    <scope>NUCLEOTIDE SEQUENCE [LARGE SCALE GENOMIC DNA]</scope>
    <source>
        <strain evidence="2">cv. UVA1</strain>
    </source>
</reference>
<proteinExistence type="predicted"/>
<organism evidence="1 2">
    <name type="scientific">Striga asiatica</name>
    <name type="common">Asiatic witchweed</name>
    <name type="synonym">Buchnera asiatica</name>
    <dbReference type="NCBI Taxonomy" id="4170"/>
    <lineage>
        <taxon>Eukaryota</taxon>
        <taxon>Viridiplantae</taxon>
        <taxon>Streptophyta</taxon>
        <taxon>Embryophyta</taxon>
        <taxon>Tracheophyta</taxon>
        <taxon>Spermatophyta</taxon>
        <taxon>Magnoliopsida</taxon>
        <taxon>eudicotyledons</taxon>
        <taxon>Gunneridae</taxon>
        <taxon>Pentapetalae</taxon>
        <taxon>asterids</taxon>
        <taxon>lamiids</taxon>
        <taxon>Lamiales</taxon>
        <taxon>Orobanchaceae</taxon>
        <taxon>Buchnereae</taxon>
        <taxon>Striga</taxon>
    </lineage>
</organism>
<protein>
    <submittedName>
        <fullName evidence="1">Calcium-dependent ARF-type GTPase activating protein family</fullName>
    </submittedName>
</protein>
<dbReference type="OrthoDB" id="1735624at2759"/>
<dbReference type="AlphaFoldDB" id="A0A5A7R0Q6"/>
<accession>A0A5A7R0Q6</accession>
<dbReference type="EMBL" id="BKCP01009626">
    <property type="protein sequence ID" value="GER51303.1"/>
    <property type="molecule type" value="Genomic_DNA"/>
</dbReference>
<comment type="caution">
    <text evidence="1">The sequence shown here is derived from an EMBL/GenBank/DDBJ whole genome shotgun (WGS) entry which is preliminary data.</text>
</comment>
<sequence>MLEISSQDELMEIKLIEGEAGKGTKVGRHLREDIQATFITMLREYSDIFAFSADDLIGQAHAKYRPMMKLLDETSGVWVGMGPTDVGGWGNDRGGRGDVVWVRDLLLSNDRAWNKNLILNLFSAKEAEEILKIQLDITESKDRFVWHWDNKGKFSVKSCYKALLFKKQQDKGTPESSNGAKFSINICKQLALEAINLGVNHEWLVNFPVRKRVEGENPDDAAEEEDNIGTRGVIMPPPLLPIFVIQFVNPGKKRMSSPLD</sequence>
<gene>
    <name evidence="1" type="ORF">STAS_28667</name>
</gene>
<dbReference type="Proteomes" id="UP000325081">
    <property type="component" value="Unassembled WGS sequence"/>
</dbReference>
<keyword evidence="2" id="KW-1185">Reference proteome</keyword>
<evidence type="ECO:0000313" key="2">
    <source>
        <dbReference type="Proteomes" id="UP000325081"/>
    </source>
</evidence>